<dbReference type="HOGENOM" id="CLU_2293493_0_0_1"/>
<name>A0A0C9VHZ3_SPHS4</name>
<keyword evidence="3" id="KW-1185">Reference proteome</keyword>
<protein>
    <submittedName>
        <fullName evidence="2">Uncharacterized protein</fullName>
    </submittedName>
</protein>
<dbReference type="EMBL" id="KN837105">
    <property type="protein sequence ID" value="KIJ46916.1"/>
    <property type="molecule type" value="Genomic_DNA"/>
</dbReference>
<evidence type="ECO:0000313" key="3">
    <source>
        <dbReference type="Proteomes" id="UP000054279"/>
    </source>
</evidence>
<proteinExistence type="predicted"/>
<dbReference type="AlphaFoldDB" id="A0A0C9VHZ3"/>
<organism evidence="2 3">
    <name type="scientific">Sphaerobolus stellatus (strain SS14)</name>
    <dbReference type="NCBI Taxonomy" id="990650"/>
    <lineage>
        <taxon>Eukaryota</taxon>
        <taxon>Fungi</taxon>
        <taxon>Dikarya</taxon>
        <taxon>Basidiomycota</taxon>
        <taxon>Agaricomycotina</taxon>
        <taxon>Agaricomycetes</taxon>
        <taxon>Phallomycetidae</taxon>
        <taxon>Geastrales</taxon>
        <taxon>Sphaerobolaceae</taxon>
        <taxon>Sphaerobolus</taxon>
    </lineage>
</organism>
<gene>
    <name evidence="2" type="ORF">M422DRAFT_249658</name>
</gene>
<dbReference type="Proteomes" id="UP000054279">
    <property type="component" value="Unassembled WGS sequence"/>
</dbReference>
<sequence length="101" mass="11194">MSQASSSNNAADLLSCFHDQQAKYEGPHVEVGAIPGTCFVHHCYVLIWNTPSKPCGSKPTFPVGNVVPTSELKSSVESKAEWERNPSRKTDKSRVNREYEI</sequence>
<feature type="region of interest" description="Disordered" evidence="1">
    <location>
        <begin position="72"/>
        <end position="101"/>
    </location>
</feature>
<accession>A0A0C9VHZ3</accession>
<evidence type="ECO:0000256" key="1">
    <source>
        <dbReference type="SAM" id="MobiDB-lite"/>
    </source>
</evidence>
<evidence type="ECO:0000313" key="2">
    <source>
        <dbReference type="EMBL" id="KIJ46916.1"/>
    </source>
</evidence>
<feature type="compositionally biased region" description="Basic and acidic residues" evidence="1">
    <location>
        <begin position="74"/>
        <end position="101"/>
    </location>
</feature>
<reference evidence="2 3" key="1">
    <citation type="submission" date="2014-06" db="EMBL/GenBank/DDBJ databases">
        <title>Evolutionary Origins and Diversification of the Mycorrhizal Mutualists.</title>
        <authorList>
            <consortium name="DOE Joint Genome Institute"/>
            <consortium name="Mycorrhizal Genomics Consortium"/>
            <person name="Kohler A."/>
            <person name="Kuo A."/>
            <person name="Nagy L.G."/>
            <person name="Floudas D."/>
            <person name="Copeland A."/>
            <person name="Barry K.W."/>
            <person name="Cichocki N."/>
            <person name="Veneault-Fourrey C."/>
            <person name="LaButti K."/>
            <person name="Lindquist E.A."/>
            <person name="Lipzen A."/>
            <person name="Lundell T."/>
            <person name="Morin E."/>
            <person name="Murat C."/>
            <person name="Riley R."/>
            <person name="Ohm R."/>
            <person name="Sun H."/>
            <person name="Tunlid A."/>
            <person name="Henrissat B."/>
            <person name="Grigoriev I.V."/>
            <person name="Hibbett D.S."/>
            <person name="Martin F."/>
        </authorList>
    </citation>
    <scope>NUCLEOTIDE SEQUENCE [LARGE SCALE GENOMIC DNA]</scope>
    <source>
        <strain evidence="2 3">SS14</strain>
    </source>
</reference>